<feature type="domain" description="Reverse transcriptase" evidence="1">
    <location>
        <begin position="1"/>
        <end position="85"/>
    </location>
</feature>
<keyword evidence="3" id="KW-1185">Reference proteome</keyword>
<dbReference type="PANTHER" id="PTHR34047">
    <property type="entry name" value="NUCLEAR INTRON MATURASE 1, MITOCHONDRIAL-RELATED"/>
    <property type="match status" value="1"/>
</dbReference>
<dbReference type="SUPFAM" id="SSF56672">
    <property type="entry name" value="DNA/RNA polymerases"/>
    <property type="match status" value="1"/>
</dbReference>
<dbReference type="InterPro" id="IPR051083">
    <property type="entry name" value="GrpII_Intron_Splice-Mob/Def"/>
</dbReference>
<sequence length="233" mass="27822">MLANLYLHEFDCWVLNDLSKKYSLRYVRYADDFVILLKEKELIPLVHQKVAQKLQDIKLELHTDESKTKYVDIAKDFLEFVGFQFTLEHIKVKPANILRFQQRIIEKINKEQSYKTGENFERRFSFFIKYVINKKVTGRGEKICDVCGGVLGERVKSWMGFFMVITDIQQIRELDKWIRKGVSKHFYKNYKLRLKKSDFKNAGLITLEQEYYRLRKRKACSCEKFNCSSSPIN</sequence>
<name>A0ABM7YYM1_NOSCO</name>
<dbReference type="EMBL" id="AP025732">
    <property type="protein sequence ID" value="BDI15715.1"/>
    <property type="molecule type" value="Genomic_DNA"/>
</dbReference>
<protein>
    <recommendedName>
        <fullName evidence="1">Reverse transcriptase domain-containing protein</fullName>
    </recommendedName>
</protein>
<dbReference type="InterPro" id="IPR000477">
    <property type="entry name" value="RT_dom"/>
</dbReference>
<dbReference type="Proteomes" id="UP001055453">
    <property type="component" value="Chromosome"/>
</dbReference>
<gene>
    <name evidence="2" type="ORF">ANSO36C_15170</name>
</gene>
<evidence type="ECO:0000313" key="2">
    <source>
        <dbReference type="EMBL" id="BDI15715.1"/>
    </source>
</evidence>
<dbReference type="InterPro" id="IPR043502">
    <property type="entry name" value="DNA/RNA_pol_sf"/>
</dbReference>
<evidence type="ECO:0000259" key="1">
    <source>
        <dbReference type="PROSITE" id="PS50878"/>
    </source>
</evidence>
<dbReference type="PROSITE" id="PS50878">
    <property type="entry name" value="RT_POL"/>
    <property type="match status" value="1"/>
</dbReference>
<dbReference type="PANTHER" id="PTHR34047:SF8">
    <property type="entry name" value="PROTEIN YKFC"/>
    <property type="match status" value="1"/>
</dbReference>
<reference evidence="2" key="1">
    <citation type="submission" date="2022-04" db="EMBL/GenBank/DDBJ databases">
        <title>Complete genome sequence of a cyanobacterium, Nostoc sp. SO-36, isolated in Antarctica.</title>
        <authorList>
            <person name="Kanesaki Y."/>
            <person name="Effendi D."/>
            <person name="Sakamoto T."/>
            <person name="Ohtani S."/>
            <person name="Awai K."/>
        </authorList>
    </citation>
    <scope>NUCLEOTIDE SEQUENCE</scope>
    <source>
        <strain evidence="2">SO-36</strain>
    </source>
</reference>
<organism evidence="2 3">
    <name type="scientific">Nostoc cf. commune SO-36</name>
    <dbReference type="NCBI Taxonomy" id="449208"/>
    <lineage>
        <taxon>Bacteria</taxon>
        <taxon>Bacillati</taxon>
        <taxon>Cyanobacteriota</taxon>
        <taxon>Cyanophyceae</taxon>
        <taxon>Nostocales</taxon>
        <taxon>Nostocaceae</taxon>
        <taxon>Nostoc</taxon>
    </lineage>
</organism>
<evidence type="ECO:0000313" key="3">
    <source>
        <dbReference type="Proteomes" id="UP001055453"/>
    </source>
</evidence>
<proteinExistence type="predicted"/>
<accession>A0ABM7YYM1</accession>